<feature type="compositionally biased region" description="Basic residues" evidence="5">
    <location>
        <begin position="330"/>
        <end position="339"/>
    </location>
</feature>
<dbReference type="PANTHER" id="PTHR12663">
    <property type="entry name" value="ANDROGEN INDUCED INHIBITOR OF PROLIFERATION AS3 / PDS5-RELATED"/>
    <property type="match status" value="1"/>
</dbReference>
<proteinExistence type="predicted"/>
<evidence type="ECO:0000256" key="3">
    <source>
        <dbReference type="ARBA" id="ARBA00023204"/>
    </source>
</evidence>
<keyword evidence="7" id="KW-1185">Reference proteome</keyword>
<evidence type="ECO:0000256" key="4">
    <source>
        <dbReference type="ARBA" id="ARBA00023242"/>
    </source>
</evidence>
<keyword evidence="2" id="KW-0227">DNA damage</keyword>
<evidence type="ECO:0000256" key="2">
    <source>
        <dbReference type="ARBA" id="ARBA00022763"/>
    </source>
</evidence>
<keyword evidence="4" id="KW-0539">Nucleus</keyword>
<comment type="subcellular location">
    <subcellularLocation>
        <location evidence="1">Nucleus</location>
    </subcellularLocation>
</comment>
<accession>A0ABQ8CE82</accession>
<evidence type="ECO:0000256" key="1">
    <source>
        <dbReference type="ARBA" id="ARBA00004123"/>
    </source>
</evidence>
<name>A0ABQ8CE82_BRANA</name>
<reference evidence="6 7" key="1">
    <citation type="submission" date="2021-05" db="EMBL/GenBank/DDBJ databases">
        <title>Genome Assembly of Synthetic Allotetraploid Brassica napus Reveals Homoeologous Exchanges between Subgenomes.</title>
        <authorList>
            <person name="Davis J.T."/>
        </authorList>
    </citation>
    <scope>NUCLEOTIDE SEQUENCE [LARGE SCALE GENOMIC DNA]</scope>
    <source>
        <strain evidence="7">cv. Da-Ae</strain>
        <tissue evidence="6">Seedling</tissue>
    </source>
</reference>
<feature type="region of interest" description="Disordered" evidence="5">
    <location>
        <begin position="138"/>
        <end position="364"/>
    </location>
</feature>
<keyword evidence="3" id="KW-0234">DNA repair</keyword>
<organism evidence="6 7">
    <name type="scientific">Brassica napus</name>
    <name type="common">Rape</name>
    <dbReference type="NCBI Taxonomy" id="3708"/>
    <lineage>
        <taxon>Eukaryota</taxon>
        <taxon>Viridiplantae</taxon>
        <taxon>Streptophyta</taxon>
        <taxon>Embryophyta</taxon>
        <taxon>Tracheophyta</taxon>
        <taxon>Spermatophyta</taxon>
        <taxon>Magnoliopsida</taxon>
        <taxon>eudicotyledons</taxon>
        <taxon>Gunneridae</taxon>
        <taxon>Pentapetalae</taxon>
        <taxon>rosids</taxon>
        <taxon>malvids</taxon>
        <taxon>Brassicales</taxon>
        <taxon>Brassicaceae</taxon>
        <taxon>Brassiceae</taxon>
        <taxon>Brassica</taxon>
    </lineage>
</organism>
<evidence type="ECO:0000313" key="6">
    <source>
        <dbReference type="EMBL" id="KAH0915399.1"/>
    </source>
</evidence>
<feature type="compositionally biased region" description="Basic and acidic residues" evidence="5">
    <location>
        <begin position="267"/>
        <end position="285"/>
    </location>
</feature>
<dbReference type="InterPro" id="IPR039776">
    <property type="entry name" value="Pds5"/>
</dbReference>
<comment type="caution">
    <text evidence="6">The sequence shown here is derived from an EMBL/GenBank/DDBJ whole genome shotgun (WGS) entry which is preliminary data.</text>
</comment>
<gene>
    <name evidence="6" type="ORF">HID58_029845</name>
</gene>
<protein>
    <submittedName>
        <fullName evidence="6">Uncharacterized protein</fullName>
    </submittedName>
</protein>
<sequence length="364" mass="40629">MDDCLSPSYIKRISILETVAKVKSWIVMLDLDCDALLIEMFQNFLKTIRMMRCYNDCLSRYVSATNSLLLTLSACPQVPQVARRLAEQVLSNCAMKLQTYLTAAVNSLGVSLDRYSKIVALKYDGTFRTLPHDQLVKNEKEPFVSSGKPAPKSKKEASDIQSHTGNLVGSRVRGWWPIDKEPQRKKAKTRKQSKMELLRKNKSKAAPASKFAKKSQDDKTESKPEDSNVSREKEDSSEEENLKTVGKSAGAKSRSSKEIPKAGTSKDQGDSGKSKASSKKKEEPSKTTMMSLKSKSGPAKPSSAKGKAAKGKQNLHLPPRARRAMWSLNQKRHRRHQNQLKKGNQLFSGKSQASQTKSAKKRKR</sequence>
<feature type="compositionally biased region" description="Basic and acidic residues" evidence="5">
    <location>
        <begin position="214"/>
        <end position="234"/>
    </location>
</feature>
<dbReference type="Pfam" id="PF20168">
    <property type="entry name" value="PDS5"/>
    <property type="match status" value="1"/>
</dbReference>
<dbReference type="EMBL" id="JAGKQM010000008">
    <property type="protein sequence ID" value="KAH0915399.1"/>
    <property type="molecule type" value="Genomic_DNA"/>
</dbReference>
<evidence type="ECO:0000256" key="5">
    <source>
        <dbReference type="SAM" id="MobiDB-lite"/>
    </source>
</evidence>
<dbReference type="PANTHER" id="PTHR12663:SF3">
    <property type="entry name" value="SISTER CHROMATID COHESION PROTEIN PDS5 HOMOLOG C"/>
    <property type="match status" value="1"/>
</dbReference>
<feature type="compositionally biased region" description="Polar residues" evidence="5">
    <location>
        <begin position="340"/>
        <end position="349"/>
    </location>
</feature>
<evidence type="ECO:0000313" key="7">
    <source>
        <dbReference type="Proteomes" id="UP000824890"/>
    </source>
</evidence>
<dbReference type="Proteomes" id="UP000824890">
    <property type="component" value="Unassembled WGS sequence"/>
</dbReference>
<feature type="compositionally biased region" description="Low complexity" evidence="5">
    <location>
        <begin position="286"/>
        <end position="306"/>
    </location>
</feature>